<dbReference type="InterPro" id="IPR039261">
    <property type="entry name" value="FNR_nucleotide-bd"/>
</dbReference>
<comment type="cofactor">
    <cofactor evidence="1">
        <name>FAD</name>
        <dbReference type="ChEBI" id="CHEBI:57692"/>
    </cofactor>
</comment>
<protein>
    <submittedName>
        <fullName evidence="12">Phenylacetic acid degradation protein</fullName>
    </submittedName>
</protein>
<dbReference type="Pfam" id="PF00970">
    <property type="entry name" value="FAD_binding_6"/>
    <property type="match status" value="1"/>
</dbReference>
<feature type="domain" description="2Fe-2S ferredoxin-type" evidence="10">
    <location>
        <begin position="263"/>
        <end position="353"/>
    </location>
</feature>
<evidence type="ECO:0000256" key="3">
    <source>
        <dbReference type="ARBA" id="ARBA00022714"/>
    </source>
</evidence>
<evidence type="ECO:0000256" key="9">
    <source>
        <dbReference type="ARBA" id="ARBA00034078"/>
    </source>
</evidence>
<dbReference type="SUPFAM" id="SSF54292">
    <property type="entry name" value="2Fe-2S ferredoxin-like"/>
    <property type="match status" value="1"/>
</dbReference>
<dbReference type="InterPro" id="IPR006058">
    <property type="entry name" value="2Fe2S_fd_BS"/>
</dbReference>
<dbReference type="EMBL" id="PISJ01000010">
    <property type="protein sequence ID" value="PKF34860.1"/>
    <property type="molecule type" value="Genomic_DNA"/>
</dbReference>
<dbReference type="GO" id="GO:0046872">
    <property type="term" value="F:metal ion binding"/>
    <property type="evidence" value="ECO:0007669"/>
    <property type="project" value="UniProtKB-KW"/>
</dbReference>
<accession>A0A2N0WHF7</accession>
<evidence type="ECO:0000259" key="11">
    <source>
        <dbReference type="PROSITE" id="PS51384"/>
    </source>
</evidence>
<dbReference type="SUPFAM" id="SSF63380">
    <property type="entry name" value="Riboflavin synthase domain-like"/>
    <property type="match status" value="1"/>
</dbReference>
<dbReference type="Proteomes" id="UP000233553">
    <property type="component" value="Unassembled WGS sequence"/>
</dbReference>
<dbReference type="InterPro" id="IPR050415">
    <property type="entry name" value="MRET"/>
</dbReference>
<dbReference type="CDD" id="cd06214">
    <property type="entry name" value="PA_degradation_oxidoreductase_like"/>
    <property type="match status" value="1"/>
</dbReference>
<dbReference type="InterPro" id="IPR008333">
    <property type="entry name" value="Cbr1-like_FAD-bd_dom"/>
</dbReference>
<keyword evidence="3" id="KW-0001">2Fe-2S</keyword>
<dbReference type="Pfam" id="PF00175">
    <property type="entry name" value="NAD_binding_1"/>
    <property type="match status" value="1"/>
</dbReference>
<evidence type="ECO:0000256" key="2">
    <source>
        <dbReference type="ARBA" id="ARBA00022630"/>
    </source>
</evidence>
<dbReference type="Pfam" id="PF00111">
    <property type="entry name" value="Fer2"/>
    <property type="match status" value="1"/>
</dbReference>
<dbReference type="Gene3D" id="2.40.30.10">
    <property type="entry name" value="Translation factors"/>
    <property type="match status" value="1"/>
</dbReference>
<keyword evidence="7" id="KW-0408">Iron</keyword>
<reference evidence="12 13" key="1">
    <citation type="submission" date="2017-12" db="EMBL/GenBank/DDBJ databases">
        <title>Draft Genome sequences of multiple microbial strains isolated from spacecraft associated surfaces.</title>
        <authorList>
            <person name="Seuylemezian A."/>
            <person name="Vaishampayan P."/>
            <person name="Venkateswaran K."/>
        </authorList>
    </citation>
    <scope>NUCLEOTIDE SEQUENCE [LARGE SCALE GENOMIC DNA]</scope>
    <source>
        <strain evidence="12 13">2P01AA</strain>
    </source>
</reference>
<dbReference type="Gene3D" id="3.10.20.30">
    <property type="match status" value="1"/>
</dbReference>
<evidence type="ECO:0000313" key="13">
    <source>
        <dbReference type="Proteomes" id="UP000233553"/>
    </source>
</evidence>
<keyword evidence="5" id="KW-0274">FAD</keyword>
<evidence type="ECO:0000256" key="6">
    <source>
        <dbReference type="ARBA" id="ARBA00023002"/>
    </source>
</evidence>
<dbReference type="PROSITE" id="PS51384">
    <property type="entry name" value="FAD_FR"/>
    <property type="match status" value="1"/>
</dbReference>
<dbReference type="InterPro" id="IPR001041">
    <property type="entry name" value="2Fe-2S_ferredoxin-type"/>
</dbReference>
<dbReference type="GO" id="GO:0016491">
    <property type="term" value="F:oxidoreductase activity"/>
    <property type="evidence" value="ECO:0007669"/>
    <property type="project" value="UniProtKB-KW"/>
</dbReference>
<proteinExistence type="predicted"/>
<keyword evidence="6" id="KW-0560">Oxidoreductase</keyword>
<keyword evidence="4" id="KW-0479">Metal-binding</keyword>
<dbReference type="CDD" id="cd00207">
    <property type="entry name" value="fer2"/>
    <property type="match status" value="1"/>
</dbReference>
<dbReference type="InterPro" id="IPR012675">
    <property type="entry name" value="Beta-grasp_dom_sf"/>
</dbReference>
<evidence type="ECO:0000259" key="10">
    <source>
        <dbReference type="PROSITE" id="PS51085"/>
    </source>
</evidence>
<comment type="caution">
    <text evidence="12">The sequence shown here is derived from an EMBL/GenBank/DDBJ whole genome shotgun (WGS) entry which is preliminary data.</text>
</comment>
<evidence type="ECO:0000313" key="12">
    <source>
        <dbReference type="EMBL" id="PKF34860.1"/>
    </source>
</evidence>
<dbReference type="SUPFAM" id="SSF52343">
    <property type="entry name" value="Ferredoxin reductase-like, C-terminal NADP-linked domain"/>
    <property type="match status" value="1"/>
</dbReference>
<dbReference type="GO" id="GO:0050660">
    <property type="term" value="F:flavin adenine dinucleotide binding"/>
    <property type="evidence" value="ECO:0007669"/>
    <property type="project" value="TreeGrafter"/>
</dbReference>
<evidence type="ECO:0000256" key="1">
    <source>
        <dbReference type="ARBA" id="ARBA00001974"/>
    </source>
</evidence>
<dbReference type="InterPro" id="IPR001433">
    <property type="entry name" value="OxRdtase_FAD/NAD-bd"/>
</dbReference>
<dbReference type="PANTHER" id="PTHR47354">
    <property type="entry name" value="NADH OXIDOREDUCTASE HCR"/>
    <property type="match status" value="1"/>
</dbReference>
<dbReference type="GO" id="GO:0051537">
    <property type="term" value="F:2 iron, 2 sulfur cluster binding"/>
    <property type="evidence" value="ECO:0007669"/>
    <property type="project" value="UniProtKB-KW"/>
</dbReference>
<organism evidence="12 13">
    <name type="scientific">Acinetobacter proteolyticus</name>
    <dbReference type="NCBI Taxonomy" id="1776741"/>
    <lineage>
        <taxon>Bacteria</taxon>
        <taxon>Pseudomonadati</taxon>
        <taxon>Pseudomonadota</taxon>
        <taxon>Gammaproteobacteria</taxon>
        <taxon>Moraxellales</taxon>
        <taxon>Moraxellaceae</taxon>
        <taxon>Acinetobacter</taxon>
    </lineage>
</organism>
<name>A0A2N0WHF7_9GAMM</name>
<keyword evidence="2" id="KW-0285">Flavoprotein</keyword>
<dbReference type="InterPro" id="IPR017927">
    <property type="entry name" value="FAD-bd_FR_type"/>
</dbReference>
<comment type="cofactor">
    <cofactor evidence="9">
        <name>[2Fe-2S] cluster</name>
        <dbReference type="ChEBI" id="CHEBI:190135"/>
    </cofactor>
</comment>
<gene>
    <name evidence="12" type="ORF">CW311_06770</name>
</gene>
<evidence type="ECO:0000256" key="5">
    <source>
        <dbReference type="ARBA" id="ARBA00022827"/>
    </source>
</evidence>
<dbReference type="InterPro" id="IPR001709">
    <property type="entry name" value="Flavoprot_Pyr_Nucl_cyt_Rdtase"/>
</dbReference>
<dbReference type="PROSITE" id="PS51085">
    <property type="entry name" value="2FE2S_FER_2"/>
    <property type="match status" value="1"/>
</dbReference>
<dbReference type="InterPro" id="IPR017938">
    <property type="entry name" value="Riboflavin_synthase-like_b-brl"/>
</dbReference>
<dbReference type="RefSeq" id="WP_101236040.1">
    <property type="nucleotide sequence ID" value="NZ_PISJ01000010.1"/>
</dbReference>
<dbReference type="PROSITE" id="PS00197">
    <property type="entry name" value="2FE2S_FER_1"/>
    <property type="match status" value="1"/>
</dbReference>
<keyword evidence="8" id="KW-0411">Iron-sulfur</keyword>
<evidence type="ECO:0000256" key="4">
    <source>
        <dbReference type="ARBA" id="ARBA00022723"/>
    </source>
</evidence>
<feature type="domain" description="FAD-binding FR-type" evidence="11">
    <location>
        <begin position="2"/>
        <end position="106"/>
    </location>
</feature>
<dbReference type="InterPro" id="IPR036010">
    <property type="entry name" value="2Fe-2S_ferredoxin-like_sf"/>
</dbReference>
<dbReference type="AlphaFoldDB" id="A0A2N0WHF7"/>
<dbReference type="PRINTS" id="PR00371">
    <property type="entry name" value="FPNCR"/>
</dbReference>
<dbReference type="PRINTS" id="PR00410">
    <property type="entry name" value="PHEHYDRXLASE"/>
</dbReference>
<sequence length="353" mass="39956">MSQFIPLKVKTITPQTDQAICIAFDLVSEQQQQFRFQPGQHLTIRHLTEAGEIRRCYSICSYAPKEDISIAVKKIDQGQFSHWANEHLKVGDVLDVMPPQGVFFQKAARTGGQAYLGIAAGSGITPILSIIKQVLFEQNSANFTLLYGNRSWKQTMFSEQIMDLKDQFKERFQLINIFSREFNDSELLNGRIDENKLKQLFEHEVLEPNFDHVFACGPDEMMDTVERLFPVYGLTKDKIHTERFNTGHVRKRSAENDANRKEEKVNIVLDGRELIVAVGQEDESILDAALRAGADLPYACKGGVCATCRCKVLSGEVDMFLNYSLEDDEVEKGYVLSCQTLPKGANVRLSFDE</sequence>
<dbReference type="Gene3D" id="3.40.50.80">
    <property type="entry name" value="Nucleotide-binding domain of ferredoxin-NADP reductase (FNR) module"/>
    <property type="match status" value="1"/>
</dbReference>
<evidence type="ECO:0000256" key="8">
    <source>
        <dbReference type="ARBA" id="ARBA00023014"/>
    </source>
</evidence>
<dbReference type="PANTHER" id="PTHR47354:SF8">
    <property type="entry name" value="1,2-PHENYLACETYL-COA EPOXIDASE, SUBUNIT E"/>
    <property type="match status" value="1"/>
</dbReference>
<evidence type="ECO:0000256" key="7">
    <source>
        <dbReference type="ARBA" id="ARBA00023004"/>
    </source>
</evidence>